<dbReference type="STRING" id="83219.PM02_19125"/>
<dbReference type="InterPro" id="IPR007159">
    <property type="entry name" value="SpoVT-AbrB_dom"/>
</dbReference>
<keyword evidence="3" id="KW-1185">Reference proteome</keyword>
<organism evidence="2 3">
    <name type="scientific">Sulfitobacter mediterraneus</name>
    <dbReference type="NCBI Taxonomy" id="83219"/>
    <lineage>
        <taxon>Bacteria</taxon>
        <taxon>Pseudomonadati</taxon>
        <taxon>Pseudomonadota</taxon>
        <taxon>Alphaproteobacteria</taxon>
        <taxon>Rhodobacterales</taxon>
        <taxon>Roseobacteraceae</taxon>
        <taxon>Sulfitobacter</taxon>
    </lineage>
</organism>
<proteinExistence type="predicted"/>
<dbReference type="Proteomes" id="UP000027337">
    <property type="component" value="Unassembled WGS sequence"/>
</dbReference>
<dbReference type="Pfam" id="PF15937">
    <property type="entry name" value="PrlF_antitoxin"/>
    <property type="match status" value="1"/>
</dbReference>
<dbReference type="GO" id="GO:0097351">
    <property type="term" value="F:toxin sequestering activity"/>
    <property type="evidence" value="ECO:0007669"/>
    <property type="project" value="InterPro"/>
</dbReference>
<dbReference type="InterPro" id="IPR031848">
    <property type="entry name" value="PrlF_antitoxin"/>
</dbReference>
<name>A0A061SPA3_9RHOB</name>
<evidence type="ECO:0000259" key="1">
    <source>
        <dbReference type="SMART" id="SM00966"/>
    </source>
</evidence>
<dbReference type="SUPFAM" id="SSF89447">
    <property type="entry name" value="AbrB/MazE/MraZ-like"/>
    <property type="match status" value="1"/>
</dbReference>
<dbReference type="eggNOG" id="COG2002">
    <property type="taxonomic scope" value="Bacteria"/>
</dbReference>
<dbReference type="GO" id="GO:0003700">
    <property type="term" value="F:DNA-binding transcription factor activity"/>
    <property type="evidence" value="ECO:0007669"/>
    <property type="project" value="InterPro"/>
</dbReference>
<dbReference type="Gene3D" id="2.10.260.10">
    <property type="match status" value="1"/>
</dbReference>
<gene>
    <name evidence="2" type="ORF">PM02_19125</name>
</gene>
<dbReference type="GO" id="GO:0003677">
    <property type="term" value="F:DNA binding"/>
    <property type="evidence" value="ECO:0007669"/>
    <property type="project" value="InterPro"/>
</dbReference>
<sequence length="108" mass="11924">MTALAQDVSKLTDRYQTTVPAGVRKQLKLGKGDQIRYCTEPSGRVYIEPVRSDEEDPVLGAFLDFVEADIKAHPDRIRAFEGALHDRLAALVGDVDVDLDAPLSLEDE</sequence>
<comment type="caution">
    <text evidence="2">The sequence shown here is derived from an EMBL/GenBank/DDBJ whole genome shotgun (WGS) entry which is preliminary data.</text>
</comment>
<evidence type="ECO:0000313" key="2">
    <source>
        <dbReference type="EMBL" id="KAJ01488.1"/>
    </source>
</evidence>
<dbReference type="NCBIfam" id="NF007429">
    <property type="entry name" value="PRK09974.1"/>
    <property type="match status" value="1"/>
</dbReference>
<reference evidence="2 3" key="1">
    <citation type="journal article" date="2014" name="Genome Announc.">
        <title>Draft Genome Sequences of Two Isolates of the Roseobacter Group, Sulfitobacter sp. Strains 3SOLIMAR09 and 1FIGIMAR09, from Harbors of Mallorca Island (Mediterranean Sea).</title>
        <authorList>
            <person name="Mas-Llado M."/>
            <person name="Pina-Villalonga J.M."/>
            <person name="Brunet-Galmes I."/>
            <person name="Nogales B."/>
            <person name="Bosch R."/>
        </authorList>
    </citation>
    <scope>NUCLEOTIDE SEQUENCE [LARGE SCALE GENOMIC DNA]</scope>
    <source>
        <strain evidence="2 3">1FIGIMAR09</strain>
    </source>
</reference>
<dbReference type="SMART" id="SM00966">
    <property type="entry name" value="SpoVT_AbrB"/>
    <property type="match status" value="1"/>
</dbReference>
<feature type="domain" description="SpoVT-AbrB" evidence="1">
    <location>
        <begin position="9"/>
        <end position="55"/>
    </location>
</feature>
<protein>
    <submittedName>
        <fullName evidence="2">Regulator</fullName>
    </submittedName>
</protein>
<accession>A0A061SPA3</accession>
<dbReference type="RefSeq" id="WP_037911625.1">
    <property type="nucleotide sequence ID" value="NZ_JEMU01000028.1"/>
</dbReference>
<evidence type="ECO:0000313" key="3">
    <source>
        <dbReference type="Proteomes" id="UP000027337"/>
    </source>
</evidence>
<dbReference type="AlphaFoldDB" id="A0A061SPA3"/>
<dbReference type="GO" id="GO:0001558">
    <property type="term" value="P:regulation of cell growth"/>
    <property type="evidence" value="ECO:0007669"/>
    <property type="project" value="InterPro"/>
</dbReference>
<dbReference type="EMBL" id="JEMU01000028">
    <property type="protein sequence ID" value="KAJ01488.1"/>
    <property type="molecule type" value="Genomic_DNA"/>
</dbReference>
<dbReference type="InterPro" id="IPR037914">
    <property type="entry name" value="SpoVT-AbrB_sf"/>
</dbReference>